<dbReference type="Gene3D" id="3.30.160.150">
    <property type="entry name" value="Lipoprotein like domain"/>
    <property type="match status" value="1"/>
</dbReference>
<dbReference type="InterPro" id="IPR007485">
    <property type="entry name" value="LPS_assembly_LptE"/>
</dbReference>
<evidence type="ECO:0000313" key="2">
    <source>
        <dbReference type="Proteomes" id="UP000646365"/>
    </source>
</evidence>
<organism evidence="1 2">
    <name type="scientific">Aliidongia dinghuensis</name>
    <dbReference type="NCBI Taxonomy" id="1867774"/>
    <lineage>
        <taxon>Bacteria</taxon>
        <taxon>Pseudomonadati</taxon>
        <taxon>Pseudomonadota</taxon>
        <taxon>Alphaproteobacteria</taxon>
        <taxon>Rhodospirillales</taxon>
        <taxon>Dongiaceae</taxon>
        <taxon>Aliidongia</taxon>
    </lineage>
</organism>
<comment type="caution">
    <text evidence="1">The sequence shown here is derived from an EMBL/GenBank/DDBJ whole genome shotgun (WGS) entry which is preliminary data.</text>
</comment>
<proteinExistence type="predicted"/>
<dbReference type="EMBL" id="BMJQ01000012">
    <property type="protein sequence ID" value="GGF32478.1"/>
    <property type="molecule type" value="Genomic_DNA"/>
</dbReference>
<evidence type="ECO:0008006" key="3">
    <source>
        <dbReference type="Google" id="ProtNLM"/>
    </source>
</evidence>
<protein>
    <recommendedName>
        <fullName evidence="3">LPS-assembly lipoprotein</fullName>
    </recommendedName>
</protein>
<evidence type="ECO:0000313" key="1">
    <source>
        <dbReference type="EMBL" id="GGF32478.1"/>
    </source>
</evidence>
<dbReference type="PROSITE" id="PS51257">
    <property type="entry name" value="PROKAR_LIPOPROTEIN"/>
    <property type="match status" value="1"/>
</dbReference>
<gene>
    <name evidence="1" type="ORF">GCM10011611_43330</name>
</gene>
<dbReference type="GO" id="GO:0043165">
    <property type="term" value="P:Gram-negative-bacterium-type cell outer membrane assembly"/>
    <property type="evidence" value="ECO:0007669"/>
    <property type="project" value="InterPro"/>
</dbReference>
<dbReference type="GO" id="GO:0019867">
    <property type="term" value="C:outer membrane"/>
    <property type="evidence" value="ECO:0007669"/>
    <property type="project" value="InterPro"/>
</dbReference>
<reference evidence="1" key="1">
    <citation type="journal article" date="2014" name="Int. J. Syst. Evol. Microbiol.">
        <title>Complete genome sequence of Corynebacterium casei LMG S-19264T (=DSM 44701T), isolated from a smear-ripened cheese.</title>
        <authorList>
            <consortium name="US DOE Joint Genome Institute (JGI-PGF)"/>
            <person name="Walter F."/>
            <person name="Albersmeier A."/>
            <person name="Kalinowski J."/>
            <person name="Ruckert C."/>
        </authorList>
    </citation>
    <scope>NUCLEOTIDE SEQUENCE</scope>
    <source>
        <strain evidence="1">CGMCC 1.15725</strain>
    </source>
</reference>
<name>A0A8J2YWI8_9PROT</name>
<dbReference type="RefSeq" id="WP_189049681.1">
    <property type="nucleotide sequence ID" value="NZ_BMJQ01000012.1"/>
</dbReference>
<dbReference type="Pfam" id="PF04390">
    <property type="entry name" value="LptE"/>
    <property type="match status" value="1"/>
</dbReference>
<dbReference type="AlphaFoldDB" id="A0A8J2YWI8"/>
<reference evidence="1" key="2">
    <citation type="submission" date="2020-09" db="EMBL/GenBank/DDBJ databases">
        <authorList>
            <person name="Sun Q."/>
            <person name="Zhou Y."/>
        </authorList>
    </citation>
    <scope>NUCLEOTIDE SEQUENCE</scope>
    <source>
        <strain evidence="1">CGMCC 1.15725</strain>
    </source>
</reference>
<accession>A0A8J2YWI8</accession>
<keyword evidence="2" id="KW-1185">Reference proteome</keyword>
<dbReference type="Proteomes" id="UP000646365">
    <property type="component" value="Unassembled WGS sequence"/>
</dbReference>
<sequence length="173" mass="18860">MSWRNRLSAAVGLALLGTGLAGCGFHPLYAAHDENGLDTGLASVQVDQIRDRLGQVLTNQLRDGFNPTSASVPARYRLSVALIKQEYDSATRSDGTASHTTVRFLADYALRNIADNKPVISGQIRSDNGLDVLDNQYANTIGEQTEELRAVHDVGDQLHERVALYLRQVAAKQ</sequence>